<comment type="caution">
    <text evidence="6">The sequence shown here is derived from an EMBL/GenBank/DDBJ whole genome shotgun (WGS) entry which is preliminary data.</text>
</comment>
<feature type="transmembrane region" description="Helical" evidence="4">
    <location>
        <begin position="14"/>
        <end position="36"/>
    </location>
</feature>
<evidence type="ECO:0000313" key="6">
    <source>
        <dbReference type="EMBL" id="MFC6396730.1"/>
    </source>
</evidence>
<feature type="domain" description="Signal transduction histidine kinase subgroup 3 dimerisation and phosphoacceptor" evidence="5">
    <location>
        <begin position="94"/>
        <end position="158"/>
    </location>
</feature>
<keyword evidence="3" id="KW-0902">Two-component regulatory system</keyword>
<evidence type="ECO:0000256" key="4">
    <source>
        <dbReference type="SAM" id="Phobius"/>
    </source>
</evidence>
<sequence>MQADRDIAGWQRRFLLLGVVVPLVSVIALHLLMSLIVEPRWPQHTVVFGWVVGAIGLVAFALAMIWVIDRGREAMQAQSTARLEAERRLAVVEERERIAREMHDSLAQVLGASHLRLRAAQAAPELSPETRTELGDIAEGCHEAYADVREAILGLREGSRADRTFMDSLRAYLRGFQHRSGIETLFVNESDDDPALDPTVEVQVIRVI</sequence>
<dbReference type="Gene3D" id="1.20.5.1930">
    <property type="match status" value="1"/>
</dbReference>
<proteinExistence type="predicted"/>
<evidence type="ECO:0000259" key="5">
    <source>
        <dbReference type="Pfam" id="PF07730"/>
    </source>
</evidence>
<evidence type="ECO:0000256" key="1">
    <source>
        <dbReference type="ARBA" id="ARBA00022679"/>
    </source>
</evidence>
<dbReference type="RefSeq" id="WP_343884274.1">
    <property type="nucleotide sequence ID" value="NZ_BAAAKI010000001.1"/>
</dbReference>
<evidence type="ECO:0000256" key="2">
    <source>
        <dbReference type="ARBA" id="ARBA00022777"/>
    </source>
</evidence>
<keyword evidence="4" id="KW-1133">Transmembrane helix</keyword>
<keyword evidence="2 6" id="KW-0418">Kinase</keyword>
<dbReference type="EMBL" id="JBHSUA010000015">
    <property type="protein sequence ID" value="MFC6396730.1"/>
    <property type="molecule type" value="Genomic_DNA"/>
</dbReference>
<keyword evidence="4" id="KW-0472">Membrane</keyword>
<dbReference type="PANTHER" id="PTHR24421">
    <property type="entry name" value="NITRATE/NITRITE SENSOR PROTEIN NARX-RELATED"/>
    <property type="match status" value="1"/>
</dbReference>
<name>A0ABW1X2H7_9ACTN</name>
<dbReference type="InterPro" id="IPR050482">
    <property type="entry name" value="Sensor_HK_TwoCompSys"/>
</dbReference>
<keyword evidence="1" id="KW-0808">Transferase</keyword>
<evidence type="ECO:0000256" key="3">
    <source>
        <dbReference type="ARBA" id="ARBA00023012"/>
    </source>
</evidence>
<dbReference type="Proteomes" id="UP001596266">
    <property type="component" value="Unassembled WGS sequence"/>
</dbReference>
<dbReference type="Pfam" id="PF07730">
    <property type="entry name" value="HisKA_3"/>
    <property type="match status" value="1"/>
</dbReference>
<keyword evidence="4" id="KW-0812">Transmembrane</keyword>
<feature type="transmembrane region" description="Helical" evidence="4">
    <location>
        <begin position="48"/>
        <end position="68"/>
    </location>
</feature>
<reference evidence="7" key="1">
    <citation type="journal article" date="2019" name="Int. J. Syst. Evol. Microbiol.">
        <title>The Global Catalogue of Microorganisms (GCM) 10K type strain sequencing project: providing services to taxonomists for standard genome sequencing and annotation.</title>
        <authorList>
            <consortium name="The Broad Institute Genomics Platform"/>
            <consortium name="The Broad Institute Genome Sequencing Center for Infectious Disease"/>
            <person name="Wu L."/>
            <person name="Ma J."/>
        </authorList>
    </citation>
    <scope>NUCLEOTIDE SEQUENCE [LARGE SCALE GENOMIC DNA]</scope>
    <source>
        <strain evidence="7">CGMCC 1.15277</strain>
    </source>
</reference>
<accession>A0ABW1X2H7</accession>
<keyword evidence="7" id="KW-1185">Reference proteome</keyword>
<gene>
    <name evidence="6" type="ORF">ACFP57_06980</name>
</gene>
<evidence type="ECO:0000313" key="7">
    <source>
        <dbReference type="Proteomes" id="UP001596266"/>
    </source>
</evidence>
<dbReference type="GO" id="GO:0016301">
    <property type="term" value="F:kinase activity"/>
    <property type="evidence" value="ECO:0007669"/>
    <property type="project" value="UniProtKB-KW"/>
</dbReference>
<dbReference type="InterPro" id="IPR011712">
    <property type="entry name" value="Sig_transdc_His_kin_sub3_dim/P"/>
</dbReference>
<protein>
    <submittedName>
        <fullName evidence="6">Sensor histidine kinase</fullName>
    </submittedName>
</protein>
<organism evidence="6 7">
    <name type="scientific">Luteococcus sanguinis</name>
    <dbReference type="NCBI Taxonomy" id="174038"/>
    <lineage>
        <taxon>Bacteria</taxon>
        <taxon>Bacillati</taxon>
        <taxon>Actinomycetota</taxon>
        <taxon>Actinomycetes</taxon>
        <taxon>Propionibacteriales</taxon>
        <taxon>Propionibacteriaceae</taxon>
        <taxon>Luteococcus</taxon>
    </lineage>
</organism>